<protein>
    <submittedName>
        <fullName evidence="1">Uncharacterized protein</fullName>
    </submittedName>
</protein>
<dbReference type="EMBL" id="MT144647">
    <property type="protein sequence ID" value="QJH96335.1"/>
    <property type="molecule type" value="Genomic_DNA"/>
</dbReference>
<evidence type="ECO:0000313" key="1">
    <source>
        <dbReference type="EMBL" id="QJA46094.1"/>
    </source>
</evidence>
<sequence length="63" mass="7201">MKKITCKYCGEEFEEETDFGGNKRSAEEVMEDSEEHLCSACGNSQDYESCRKLDGVCIECFEE</sequence>
<gene>
    <name evidence="1" type="ORF">TM448A00312_0052</name>
    <name evidence="2" type="ORF">TM448B00682_0029</name>
</gene>
<dbReference type="EMBL" id="MT144002">
    <property type="protein sequence ID" value="QJA46094.1"/>
    <property type="molecule type" value="Genomic_DNA"/>
</dbReference>
<accession>A0A6H1ZEW5</accession>
<proteinExistence type="predicted"/>
<evidence type="ECO:0000313" key="2">
    <source>
        <dbReference type="EMBL" id="QJH96335.1"/>
    </source>
</evidence>
<reference evidence="1" key="1">
    <citation type="submission" date="2020-03" db="EMBL/GenBank/DDBJ databases">
        <title>The deep terrestrial virosphere.</title>
        <authorList>
            <person name="Holmfeldt K."/>
            <person name="Nilsson E."/>
            <person name="Simone D."/>
            <person name="Lopez-Fernandez M."/>
            <person name="Wu X."/>
            <person name="de Brujin I."/>
            <person name="Lundin D."/>
            <person name="Andersson A."/>
            <person name="Bertilsson S."/>
            <person name="Dopson M."/>
        </authorList>
    </citation>
    <scope>NUCLEOTIDE SEQUENCE</scope>
    <source>
        <strain evidence="1">TM448A00312</strain>
        <strain evidence="2">TM448B00682</strain>
    </source>
</reference>
<dbReference type="AlphaFoldDB" id="A0A6H1ZEW5"/>
<organism evidence="1">
    <name type="scientific">viral metagenome</name>
    <dbReference type="NCBI Taxonomy" id="1070528"/>
    <lineage>
        <taxon>unclassified sequences</taxon>
        <taxon>metagenomes</taxon>
        <taxon>organismal metagenomes</taxon>
    </lineage>
</organism>
<name>A0A6H1ZEW5_9ZZZZ</name>